<keyword evidence="1" id="KW-0808">Transferase</keyword>
<dbReference type="GO" id="GO:0008776">
    <property type="term" value="F:acetate kinase activity"/>
    <property type="evidence" value="ECO:0007669"/>
    <property type="project" value="TreeGrafter"/>
</dbReference>
<organism evidence="5">
    <name type="scientific">marine sediment metagenome</name>
    <dbReference type="NCBI Taxonomy" id="412755"/>
    <lineage>
        <taxon>unclassified sequences</taxon>
        <taxon>metagenomes</taxon>
        <taxon>ecological metagenomes</taxon>
    </lineage>
</organism>
<dbReference type="PANTHER" id="PTHR21060:SF15">
    <property type="entry name" value="ACETATE KINASE-RELATED"/>
    <property type="match status" value="1"/>
</dbReference>
<dbReference type="PRINTS" id="PR00471">
    <property type="entry name" value="ACETATEKNASE"/>
</dbReference>
<dbReference type="InterPro" id="IPR000890">
    <property type="entry name" value="Aliphatic_acid_kin_short-chain"/>
</dbReference>
<feature type="non-terminal residue" evidence="5">
    <location>
        <position position="1"/>
    </location>
</feature>
<dbReference type="PANTHER" id="PTHR21060">
    <property type="entry name" value="ACETATE KINASE"/>
    <property type="match status" value="1"/>
</dbReference>
<dbReference type="GO" id="GO:0006083">
    <property type="term" value="P:acetate metabolic process"/>
    <property type="evidence" value="ECO:0007669"/>
    <property type="project" value="TreeGrafter"/>
</dbReference>
<proteinExistence type="predicted"/>
<keyword evidence="2" id="KW-0547">Nucleotide-binding</keyword>
<evidence type="ECO:0008006" key="6">
    <source>
        <dbReference type="Google" id="ProtNLM"/>
    </source>
</evidence>
<evidence type="ECO:0000256" key="4">
    <source>
        <dbReference type="ARBA" id="ARBA00022840"/>
    </source>
</evidence>
<protein>
    <recommendedName>
        <fullName evidence="6">Acetate kinase</fullName>
    </recommendedName>
</protein>
<gene>
    <name evidence="5" type="ORF">S01H4_31608</name>
</gene>
<reference evidence="5" key="1">
    <citation type="journal article" date="2014" name="Front. Microbiol.">
        <title>High frequency of phylogenetically diverse reductive dehalogenase-homologous genes in deep subseafloor sedimentary metagenomes.</title>
        <authorList>
            <person name="Kawai M."/>
            <person name="Futagami T."/>
            <person name="Toyoda A."/>
            <person name="Takaki Y."/>
            <person name="Nishi S."/>
            <person name="Hori S."/>
            <person name="Arai W."/>
            <person name="Tsubouchi T."/>
            <person name="Morono Y."/>
            <person name="Uchiyama I."/>
            <person name="Ito T."/>
            <person name="Fujiyama A."/>
            <person name="Inagaki F."/>
            <person name="Takami H."/>
        </authorList>
    </citation>
    <scope>NUCLEOTIDE SEQUENCE</scope>
    <source>
        <strain evidence="5">Expedition CK06-06</strain>
    </source>
</reference>
<name>X1AGH8_9ZZZZ</name>
<keyword evidence="3" id="KW-0418">Kinase</keyword>
<dbReference type="Pfam" id="PF00871">
    <property type="entry name" value="Acetate_kinase"/>
    <property type="match status" value="1"/>
</dbReference>
<evidence type="ECO:0000256" key="1">
    <source>
        <dbReference type="ARBA" id="ARBA00022679"/>
    </source>
</evidence>
<sequence>SSISHQYLAAMAYKLERTEKMNLLTIYLGERSSICAIRDGKSIDTSMSFSPDSGLLQRTGVGDIDGVALLFAMNELGLSAVDALDEISNNAGLIATAGIETDDFQDILDAAKKGNKRADLAVNLYIDGIRKYIGALSTVLGNVDCIVFGGEIGEKSIYVREKCLENMDYMGIRLDLARNKELNGELGLISSDYSVASKTKIYIVPTNEEMVVAYFTKKVIEKGKDLIPEDMIFRL</sequence>
<evidence type="ECO:0000256" key="3">
    <source>
        <dbReference type="ARBA" id="ARBA00022777"/>
    </source>
</evidence>
<evidence type="ECO:0000313" key="5">
    <source>
        <dbReference type="EMBL" id="GAG81685.1"/>
    </source>
</evidence>
<dbReference type="GO" id="GO:0005524">
    <property type="term" value="F:ATP binding"/>
    <property type="evidence" value="ECO:0007669"/>
    <property type="project" value="UniProtKB-KW"/>
</dbReference>
<accession>X1AGH8</accession>
<keyword evidence="4" id="KW-0067">ATP-binding</keyword>
<dbReference type="EMBL" id="BART01016436">
    <property type="protein sequence ID" value="GAG81685.1"/>
    <property type="molecule type" value="Genomic_DNA"/>
</dbReference>
<dbReference type="SUPFAM" id="SSF53067">
    <property type="entry name" value="Actin-like ATPase domain"/>
    <property type="match status" value="1"/>
</dbReference>
<comment type="caution">
    <text evidence="5">The sequence shown here is derived from an EMBL/GenBank/DDBJ whole genome shotgun (WGS) entry which is preliminary data.</text>
</comment>
<dbReference type="InterPro" id="IPR043129">
    <property type="entry name" value="ATPase_NBD"/>
</dbReference>
<dbReference type="AlphaFoldDB" id="X1AGH8"/>
<dbReference type="Gene3D" id="3.30.420.40">
    <property type="match status" value="1"/>
</dbReference>
<evidence type="ECO:0000256" key="2">
    <source>
        <dbReference type="ARBA" id="ARBA00022741"/>
    </source>
</evidence>